<evidence type="ECO:0000313" key="3">
    <source>
        <dbReference type="Proteomes" id="UP000250079"/>
    </source>
</evidence>
<name>A0A2Z2P400_9GAMM</name>
<dbReference type="AlphaFoldDB" id="A0A2Z2P400"/>
<dbReference type="Pfam" id="PF00561">
    <property type="entry name" value="Abhydrolase_1"/>
    <property type="match status" value="1"/>
</dbReference>
<dbReference type="InterPro" id="IPR029058">
    <property type="entry name" value="AB_hydrolase_fold"/>
</dbReference>
<evidence type="ECO:0000313" key="2">
    <source>
        <dbReference type="EMBL" id="ASJ76140.1"/>
    </source>
</evidence>
<dbReference type="GO" id="GO:0070205">
    <property type="term" value="F:2-succinyl-6-hydroxy-2,4-cyclohexadiene-1-carboxylate synthase activity"/>
    <property type="evidence" value="ECO:0007669"/>
    <property type="project" value="UniProtKB-EC"/>
</dbReference>
<dbReference type="PANTHER" id="PTHR43798:SF33">
    <property type="entry name" value="HYDROLASE, PUTATIVE (AFU_ORTHOLOGUE AFUA_2G14860)-RELATED"/>
    <property type="match status" value="1"/>
</dbReference>
<gene>
    <name evidence="2" type="primary">menH_5</name>
    <name evidence="2" type="ORF">IMCC3135_30455</name>
</gene>
<dbReference type="EMBL" id="CP018632">
    <property type="protein sequence ID" value="ASJ76140.1"/>
    <property type="molecule type" value="Genomic_DNA"/>
</dbReference>
<sequence length="302" mass="33436">MDDQSGDKPDWIHARIALQTDRGAQLVLHHVCPAQDSETVRKADVLLAHGTFSNYRTCSGLARYLAERGHACWLIDFEGHGCSSKVQPEPDFEELFLSGTLAALEYVEARGDGKVHWVGHSGGGLAALMAVARKPELTSQLHSLVMLGSQACDAAKPFTHRMTLRMFQLLTRMLGYVPARALRLGPENEVAAVMLQWYRWNLQGGWQGRNNFDYLQALQKHPTLSCVPVLGLAGSGDRFIAPAPACRKLHALLPGVDNVWQECGLSENFAEDYTHSRLISSRPAAREIWPKVADWLASVESR</sequence>
<dbReference type="GO" id="GO:0016020">
    <property type="term" value="C:membrane"/>
    <property type="evidence" value="ECO:0007669"/>
    <property type="project" value="TreeGrafter"/>
</dbReference>
<dbReference type="InterPro" id="IPR050266">
    <property type="entry name" value="AB_hydrolase_sf"/>
</dbReference>
<dbReference type="InterPro" id="IPR000073">
    <property type="entry name" value="AB_hydrolase_1"/>
</dbReference>
<keyword evidence="2" id="KW-0456">Lyase</keyword>
<evidence type="ECO:0000259" key="1">
    <source>
        <dbReference type="Pfam" id="PF00561"/>
    </source>
</evidence>
<dbReference type="SUPFAM" id="SSF53474">
    <property type="entry name" value="alpha/beta-Hydrolases"/>
    <property type="match status" value="1"/>
</dbReference>
<feature type="domain" description="AB hydrolase-1" evidence="1">
    <location>
        <begin position="45"/>
        <end position="176"/>
    </location>
</feature>
<organism evidence="2 3">
    <name type="scientific">Granulosicoccus antarcticus IMCC3135</name>
    <dbReference type="NCBI Taxonomy" id="1192854"/>
    <lineage>
        <taxon>Bacteria</taxon>
        <taxon>Pseudomonadati</taxon>
        <taxon>Pseudomonadota</taxon>
        <taxon>Gammaproteobacteria</taxon>
        <taxon>Chromatiales</taxon>
        <taxon>Granulosicoccaceae</taxon>
        <taxon>Granulosicoccus</taxon>
    </lineage>
</organism>
<keyword evidence="3" id="KW-1185">Reference proteome</keyword>
<dbReference type="PANTHER" id="PTHR43798">
    <property type="entry name" value="MONOACYLGLYCEROL LIPASE"/>
    <property type="match status" value="1"/>
</dbReference>
<reference evidence="2 3" key="1">
    <citation type="submission" date="2016-12" db="EMBL/GenBank/DDBJ databases">
        <authorList>
            <person name="Song W.-J."/>
            <person name="Kurnit D.M."/>
        </authorList>
    </citation>
    <scope>NUCLEOTIDE SEQUENCE [LARGE SCALE GENOMIC DNA]</scope>
    <source>
        <strain evidence="2 3">IMCC3135</strain>
    </source>
</reference>
<dbReference type="Gene3D" id="3.40.50.1820">
    <property type="entry name" value="alpha/beta hydrolase"/>
    <property type="match status" value="1"/>
</dbReference>
<dbReference type="EC" id="4.2.99.20" evidence="2"/>
<accession>A0A2Z2P400</accession>
<dbReference type="Proteomes" id="UP000250079">
    <property type="component" value="Chromosome"/>
</dbReference>
<protein>
    <submittedName>
        <fullName evidence="2">2-succinyl-6-hydroxy-2, 4-cyclohexadiene-1-carboxylate synthase</fullName>
        <ecNumber evidence="2">4.2.99.20</ecNumber>
    </submittedName>
</protein>
<proteinExistence type="predicted"/>
<dbReference type="KEGG" id="gai:IMCC3135_30455"/>